<accession>A0A926F4I9</accession>
<comment type="caution">
    <text evidence="1">The sequence shown here is derived from an EMBL/GenBank/DDBJ whole genome shotgun (WGS) entry which is preliminary data.</text>
</comment>
<reference evidence="1" key="1">
    <citation type="submission" date="2020-08" db="EMBL/GenBank/DDBJ databases">
        <title>Genome public.</title>
        <authorList>
            <person name="Liu C."/>
            <person name="Sun Q."/>
        </authorList>
    </citation>
    <scope>NUCLEOTIDE SEQUENCE</scope>
    <source>
        <strain evidence="1">N12</strain>
    </source>
</reference>
<sequence length="207" mass="23337">MSNNAAKVVADSLLRTYYKEVKLGKFTYKIYQPTIKDLLNILGDSQVSINEGMKRMGLIAQMPEHIEECARAISYAVSVNKPEVYRKMAYQYITHYATMEQIVNAFVVLSGVINGKELFDSVKMDKFRSKNGTAETIGANSIFGAMGSLMDSLHLTYKEVFETIPYPCLLMMNADKLRVLGAGEDKLVEVSTEEFFRMRAERRGNNG</sequence>
<proteinExistence type="predicted"/>
<evidence type="ECO:0000313" key="1">
    <source>
        <dbReference type="EMBL" id="MBC8594551.1"/>
    </source>
</evidence>
<dbReference type="RefSeq" id="WP_262435644.1">
    <property type="nucleotide sequence ID" value="NZ_JACRTF010000001.1"/>
</dbReference>
<evidence type="ECO:0000313" key="2">
    <source>
        <dbReference type="Proteomes" id="UP000651085"/>
    </source>
</evidence>
<dbReference type="EMBL" id="JACRTF010000001">
    <property type="protein sequence ID" value="MBC8594551.1"/>
    <property type="molecule type" value="Genomic_DNA"/>
</dbReference>
<organism evidence="1 2">
    <name type="scientific">Jilunia laotingensis</name>
    <dbReference type="NCBI Taxonomy" id="2763675"/>
    <lineage>
        <taxon>Bacteria</taxon>
        <taxon>Pseudomonadati</taxon>
        <taxon>Bacteroidota</taxon>
        <taxon>Bacteroidia</taxon>
        <taxon>Bacteroidales</taxon>
        <taxon>Bacteroidaceae</taxon>
        <taxon>Jilunia</taxon>
    </lineage>
</organism>
<protein>
    <submittedName>
        <fullName evidence="1">Uncharacterized protein</fullName>
    </submittedName>
</protein>
<gene>
    <name evidence="1" type="ORF">H8744_15165</name>
</gene>
<keyword evidence="2" id="KW-1185">Reference proteome</keyword>
<dbReference type="Proteomes" id="UP000651085">
    <property type="component" value="Unassembled WGS sequence"/>
</dbReference>
<name>A0A926F4I9_9BACT</name>
<dbReference type="AlphaFoldDB" id="A0A926F4I9"/>